<protein>
    <recommendedName>
        <fullName evidence="4">Plantacyanin</fullName>
    </recommendedName>
</protein>
<dbReference type="Proteomes" id="UP001180020">
    <property type="component" value="Unassembled WGS sequence"/>
</dbReference>
<dbReference type="AlphaFoldDB" id="A0AAV9CE55"/>
<dbReference type="Pfam" id="PF02298">
    <property type="entry name" value="Cu_bind_like"/>
    <property type="match status" value="1"/>
</dbReference>
<keyword evidence="3" id="KW-1015">Disulfide bond</keyword>
<dbReference type="PROSITE" id="PS51485">
    <property type="entry name" value="PHYTOCYANIN"/>
    <property type="match status" value="1"/>
</dbReference>
<keyword evidence="2" id="KW-0186">Copper</keyword>
<reference evidence="8" key="1">
    <citation type="journal article" date="2023" name="Nat. Commun.">
        <title>Diploid and tetraploid genomes of Acorus and the evolution of monocots.</title>
        <authorList>
            <person name="Ma L."/>
            <person name="Liu K.W."/>
            <person name="Li Z."/>
            <person name="Hsiao Y.Y."/>
            <person name="Qi Y."/>
            <person name="Fu T."/>
            <person name="Tang G.D."/>
            <person name="Zhang D."/>
            <person name="Sun W.H."/>
            <person name="Liu D.K."/>
            <person name="Li Y."/>
            <person name="Chen G.Z."/>
            <person name="Liu X.D."/>
            <person name="Liao X.Y."/>
            <person name="Jiang Y.T."/>
            <person name="Yu X."/>
            <person name="Hao Y."/>
            <person name="Huang J."/>
            <person name="Zhao X.W."/>
            <person name="Ke S."/>
            <person name="Chen Y.Y."/>
            <person name="Wu W.L."/>
            <person name="Hsu J.L."/>
            <person name="Lin Y.F."/>
            <person name="Huang M.D."/>
            <person name="Li C.Y."/>
            <person name="Huang L."/>
            <person name="Wang Z.W."/>
            <person name="Zhao X."/>
            <person name="Zhong W.Y."/>
            <person name="Peng D.H."/>
            <person name="Ahmad S."/>
            <person name="Lan S."/>
            <person name="Zhang J.S."/>
            <person name="Tsai W.C."/>
            <person name="Van de Peer Y."/>
            <person name="Liu Z.J."/>
        </authorList>
    </citation>
    <scope>NUCLEOTIDE SEQUENCE</scope>
    <source>
        <strain evidence="8">CP</strain>
    </source>
</reference>
<gene>
    <name evidence="8" type="ORF">QJS10_CPB20g00430</name>
    <name evidence="7" type="ORF">QJS10_CPB20g00441</name>
</gene>
<dbReference type="InterPro" id="IPR039391">
    <property type="entry name" value="Phytocyanin-like"/>
</dbReference>
<sequence>MARVGEVMALIVALLCVLIVADIAEAATYNVGDAGGWAFNVANWPQGKKFAAGDVLVFKYNSAFHNVVTVDSNGYQSCAASSGDPTVQTGNDQITLTKGDHFFICGIPGHCDRGMKISVHVD</sequence>
<dbReference type="GO" id="GO:0046872">
    <property type="term" value="F:metal ion binding"/>
    <property type="evidence" value="ECO:0007669"/>
    <property type="project" value="UniProtKB-KW"/>
</dbReference>
<evidence type="ECO:0000256" key="3">
    <source>
        <dbReference type="ARBA" id="ARBA00023157"/>
    </source>
</evidence>
<dbReference type="PANTHER" id="PTHR33021">
    <property type="entry name" value="BLUE COPPER PROTEIN"/>
    <property type="match status" value="1"/>
</dbReference>
<feature type="domain" description="Phytocyanin" evidence="6">
    <location>
        <begin position="27"/>
        <end position="122"/>
    </location>
</feature>
<dbReference type="FunFam" id="2.60.40.420:FF:000013">
    <property type="entry name" value="basic blue protein-like"/>
    <property type="match status" value="1"/>
</dbReference>
<proteinExistence type="predicted"/>
<dbReference type="InterPro" id="IPR003245">
    <property type="entry name" value="Phytocyanin_dom"/>
</dbReference>
<dbReference type="EMBL" id="JAUJYO010000020">
    <property type="protein sequence ID" value="KAK1286899.1"/>
    <property type="molecule type" value="Genomic_DNA"/>
</dbReference>
<dbReference type="EMBL" id="JAUJYO010000020">
    <property type="protein sequence ID" value="KAK1285063.1"/>
    <property type="molecule type" value="Genomic_DNA"/>
</dbReference>
<evidence type="ECO:0000256" key="4">
    <source>
        <dbReference type="ARBA" id="ARBA00082491"/>
    </source>
</evidence>
<dbReference type="SUPFAM" id="SSF49503">
    <property type="entry name" value="Cupredoxins"/>
    <property type="match status" value="1"/>
</dbReference>
<dbReference type="PANTHER" id="PTHR33021:SF377">
    <property type="entry name" value="OS02G0731400 PROTEIN"/>
    <property type="match status" value="1"/>
</dbReference>
<feature type="signal peptide" evidence="5">
    <location>
        <begin position="1"/>
        <end position="26"/>
    </location>
</feature>
<evidence type="ECO:0000313" key="7">
    <source>
        <dbReference type="EMBL" id="KAK1285063.1"/>
    </source>
</evidence>
<evidence type="ECO:0000259" key="6">
    <source>
        <dbReference type="PROSITE" id="PS51485"/>
    </source>
</evidence>
<dbReference type="GO" id="GO:0005886">
    <property type="term" value="C:plasma membrane"/>
    <property type="evidence" value="ECO:0007669"/>
    <property type="project" value="TreeGrafter"/>
</dbReference>
<dbReference type="InterPro" id="IPR041844">
    <property type="entry name" value="Plantacyanin"/>
</dbReference>
<dbReference type="InterPro" id="IPR008972">
    <property type="entry name" value="Cupredoxin"/>
</dbReference>
<evidence type="ECO:0000256" key="1">
    <source>
        <dbReference type="ARBA" id="ARBA00022723"/>
    </source>
</evidence>
<keyword evidence="9" id="KW-1185">Reference proteome</keyword>
<evidence type="ECO:0000313" key="9">
    <source>
        <dbReference type="Proteomes" id="UP001180020"/>
    </source>
</evidence>
<feature type="chain" id="PRO_5044716691" description="Plantacyanin" evidence="5">
    <location>
        <begin position="27"/>
        <end position="122"/>
    </location>
</feature>
<keyword evidence="1" id="KW-0479">Metal-binding</keyword>
<name>A0AAV9CE55_ACOCL</name>
<organism evidence="8 9">
    <name type="scientific">Acorus calamus</name>
    <name type="common">Sweet flag</name>
    <dbReference type="NCBI Taxonomy" id="4465"/>
    <lineage>
        <taxon>Eukaryota</taxon>
        <taxon>Viridiplantae</taxon>
        <taxon>Streptophyta</taxon>
        <taxon>Embryophyta</taxon>
        <taxon>Tracheophyta</taxon>
        <taxon>Spermatophyta</taxon>
        <taxon>Magnoliopsida</taxon>
        <taxon>Liliopsida</taxon>
        <taxon>Acoraceae</taxon>
        <taxon>Acorus</taxon>
    </lineage>
</organism>
<evidence type="ECO:0000256" key="5">
    <source>
        <dbReference type="SAM" id="SignalP"/>
    </source>
</evidence>
<reference evidence="8" key="2">
    <citation type="submission" date="2023-06" db="EMBL/GenBank/DDBJ databases">
        <authorList>
            <person name="Ma L."/>
            <person name="Liu K.-W."/>
            <person name="Li Z."/>
            <person name="Hsiao Y.-Y."/>
            <person name="Qi Y."/>
            <person name="Fu T."/>
            <person name="Tang G."/>
            <person name="Zhang D."/>
            <person name="Sun W.-H."/>
            <person name="Liu D.-K."/>
            <person name="Li Y."/>
            <person name="Chen G.-Z."/>
            <person name="Liu X.-D."/>
            <person name="Liao X.-Y."/>
            <person name="Jiang Y.-T."/>
            <person name="Yu X."/>
            <person name="Hao Y."/>
            <person name="Huang J."/>
            <person name="Zhao X.-W."/>
            <person name="Ke S."/>
            <person name="Chen Y.-Y."/>
            <person name="Wu W.-L."/>
            <person name="Hsu J.-L."/>
            <person name="Lin Y.-F."/>
            <person name="Huang M.-D."/>
            <person name="Li C.-Y."/>
            <person name="Huang L."/>
            <person name="Wang Z.-W."/>
            <person name="Zhao X."/>
            <person name="Zhong W.-Y."/>
            <person name="Peng D.-H."/>
            <person name="Ahmad S."/>
            <person name="Lan S."/>
            <person name="Zhang J.-S."/>
            <person name="Tsai W.-C."/>
            <person name="Van De Peer Y."/>
            <person name="Liu Z.-J."/>
        </authorList>
    </citation>
    <scope>NUCLEOTIDE SEQUENCE</scope>
    <source>
        <strain evidence="8">CP</strain>
        <tissue evidence="8">Leaves</tissue>
    </source>
</reference>
<comment type="caution">
    <text evidence="8">The sequence shown here is derived from an EMBL/GenBank/DDBJ whole genome shotgun (WGS) entry which is preliminary data.</text>
</comment>
<dbReference type="GO" id="GO:0009055">
    <property type="term" value="F:electron transfer activity"/>
    <property type="evidence" value="ECO:0007669"/>
    <property type="project" value="InterPro"/>
</dbReference>
<dbReference type="CDD" id="cd11013">
    <property type="entry name" value="Plantacyanin"/>
    <property type="match status" value="1"/>
</dbReference>
<dbReference type="Gene3D" id="2.60.40.420">
    <property type="entry name" value="Cupredoxins - blue copper proteins"/>
    <property type="match status" value="1"/>
</dbReference>
<accession>A0AAV9CE55</accession>
<evidence type="ECO:0000256" key="2">
    <source>
        <dbReference type="ARBA" id="ARBA00023008"/>
    </source>
</evidence>
<keyword evidence="5" id="KW-0732">Signal</keyword>
<evidence type="ECO:0000313" key="8">
    <source>
        <dbReference type="EMBL" id="KAK1286899.1"/>
    </source>
</evidence>